<sequence>MLYLEKIQSNKAFSLVDMLLFKSHQLRRFGFVIMAGIVDLPIMLNLFGMGHFMMDAHLAVILVSLYLHLSIHLARWKNIGHTAVTFFIVAFGSMILDVVLKGAPGLILFIYLAFVKENSFQQDASSSEQYDS</sequence>
<dbReference type="Proteomes" id="UP000027192">
    <property type="component" value="Unassembled WGS sequence"/>
</dbReference>
<feature type="transmembrane region" description="Helical" evidence="1">
    <location>
        <begin position="56"/>
        <end position="74"/>
    </location>
</feature>
<name>A0A066RHX4_9GAMM</name>
<dbReference type="STRING" id="1654360.EA58_19115"/>
<accession>A0A066RHX4</accession>
<comment type="caution">
    <text evidence="2">The sequence shown here is derived from an EMBL/GenBank/DDBJ whole genome shotgun (WGS) entry which is preliminary data.</text>
</comment>
<dbReference type="EMBL" id="JMIB01000038">
    <property type="protein sequence ID" value="KDM90050.1"/>
    <property type="molecule type" value="Genomic_DNA"/>
</dbReference>
<protein>
    <submittedName>
        <fullName evidence="2">Uncharacterized protein</fullName>
    </submittedName>
</protein>
<reference evidence="2 3" key="1">
    <citation type="submission" date="2014-04" db="EMBL/GenBank/DDBJ databases">
        <title>Draft genome sequence of Photobacterium halotolerans S2753: a solonamide, ngercheumicin and holomycin producer.</title>
        <authorList>
            <person name="Machado H.R."/>
            <person name="Gram L."/>
        </authorList>
    </citation>
    <scope>NUCLEOTIDE SEQUENCE [LARGE SCALE GENOMIC DNA]</scope>
    <source>
        <strain evidence="2 3">S2753</strain>
    </source>
</reference>
<gene>
    <name evidence="2" type="ORF">EA58_19115</name>
</gene>
<feature type="transmembrane region" description="Helical" evidence="1">
    <location>
        <begin position="86"/>
        <end position="114"/>
    </location>
</feature>
<proteinExistence type="predicted"/>
<keyword evidence="1" id="KW-0812">Transmembrane</keyword>
<keyword evidence="1" id="KW-0472">Membrane</keyword>
<organism evidence="2 3">
    <name type="scientific">Photobacterium galatheae</name>
    <dbReference type="NCBI Taxonomy" id="1654360"/>
    <lineage>
        <taxon>Bacteria</taxon>
        <taxon>Pseudomonadati</taxon>
        <taxon>Pseudomonadota</taxon>
        <taxon>Gammaproteobacteria</taxon>
        <taxon>Vibrionales</taxon>
        <taxon>Vibrionaceae</taxon>
        <taxon>Photobacterium</taxon>
    </lineage>
</organism>
<dbReference type="AlphaFoldDB" id="A0A066RHX4"/>
<evidence type="ECO:0000313" key="3">
    <source>
        <dbReference type="Proteomes" id="UP000027192"/>
    </source>
</evidence>
<evidence type="ECO:0000256" key="1">
    <source>
        <dbReference type="SAM" id="Phobius"/>
    </source>
</evidence>
<evidence type="ECO:0000313" key="2">
    <source>
        <dbReference type="EMBL" id="KDM90050.1"/>
    </source>
</evidence>
<feature type="transmembrane region" description="Helical" evidence="1">
    <location>
        <begin position="29"/>
        <end position="50"/>
    </location>
</feature>
<keyword evidence="1" id="KW-1133">Transmembrane helix</keyword>
<keyword evidence="3" id="KW-1185">Reference proteome</keyword>